<organism evidence="1 2">
    <name type="scientific">Pseudoxanthomonas dokdonensis</name>
    <dbReference type="NCBI Taxonomy" id="344882"/>
    <lineage>
        <taxon>Bacteria</taxon>
        <taxon>Pseudomonadati</taxon>
        <taxon>Pseudomonadota</taxon>
        <taxon>Gammaproteobacteria</taxon>
        <taxon>Lysobacterales</taxon>
        <taxon>Lysobacteraceae</taxon>
        <taxon>Pseudoxanthomonas</taxon>
    </lineage>
</organism>
<dbReference type="AlphaFoldDB" id="A0A0R0CIY4"/>
<evidence type="ECO:0000313" key="1">
    <source>
        <dbReference type="EMBL" id="KRG69206.1"/>
    </source>
</evidence>
<evidence type="ECO:0000313" key="2">
    <source>
        <dbReference type="Proteomes" id="UP000052052"/>
    </source>
</evidence>
<dbReference type="STRING" id="344882.ABB29_10765"/>
<dbReference type="EMBL" id="LDJL01000011">
    <property type="protein sequence ID" value="KRG69206.1"/>
    <property type="molecule type" value="Genomic_DNA"/>
</dbReference>
<proteinExistence type="predicted"/>
<dbReference type="PROSITE" id="PS51257">
    <property type="entry name" value="PROKAR_LIPOPROTEIN"/>
    <property type="match status" value="1"/>
</dbReference>
<dbReference type="Proteomes" id="UP000052052">
    <property type="component" value="Unassembled WGS sequence"/>
</dbReference>
<dbReference type="PATRIC" id="fig|344882.3.peg.524"/>
<dbReference type="RefSeq" id="WP_057659441.1">
    <property type="nucleotide sequence ID" value="NZ_LDJL01000011.1"/>
</dbReference>
<reference evidence="1 2" key="1">
    <citation type="submission" date="2015-05" db="EMBL/GenBank/DDBJ databases">
        <title>Genome sequencing and analysis of members of genus Stenotrophomonas.</title>
        <authorList>
            <person name="Patil P.P."/>
            <person name="Midha S."/>
            <person name="Patil P.B."/>
        </authorList>
    </citation>
    <scope>NUCLEOTIDE SEQUENCE [LARGE SCALE GENOMIC DNA]</scope>
    <source>
        <strain evidence="1 2">DSM 21858</strain>
    </source>
</reference>
<protein>
    <recommendedName>
        <fullName evidence="3">Beta-barrel assembly machine subunit BamC</fullName>
    </recommendedName>
</protein>
<comment type="caution">
    <text evidence="1">The sequence shown here is derived from an EMBL/GenBank/DDBJ whole genome shotgun (WGS) entry which is preliminary data.</text>
</comment>
<name>A0A0R0CIY4_9GAMM</name>
<sequence length="169" mass="17650">MRFASSHLRPLAFGLLAVSLVGLTGCSWFKKGPKGDYALPAEQRPLEVPPDLTMPSNNGAMQVPNTASQASSQAARPATAGNGFNVRAARDDAFSQLGDALGAIDGVTIASRAQLLGTYDVNYQGSDFLVRVVGLQDGSYISAVDPRGLPATSEAAVALMADLKTRLNK</sequence>
<accession>A0A0R0CIY4</accession>
<keyword evidence="2" id="KW-1185">Reference proteome</keyword>
<evidence type="ECO:0008006" key="3">
    <source>
        <dbReference type="Google" id="ProtNLM"/>
    </source>
</evidence>
<dbReference type="OrthoDB" id="5966071at2"/>
<gene>
    <name evidence="1" type="ORF">ABB29_10765</name>
</gene>